<keyword evidence="2" id="KW-0975">Bacterial flagellum</keyword>
<comment type="subcellular location">
    <subcellularLocation>
        <location evidence="2">Bacterial flagellum basal body</location>
    </subcellularLocation>
</comment>
<dbReference type="InterPro" id="IPR053967">
    <property type="entry name" value="LlgE_F_G-like_D1"/>
</dbReference>
<keyword evidence="6" id="KW-0966">Cell projection</keyword>
<name>A0A1H9QML7_9BACI</name>
<evidence type="ECO:0000313" key="7">
    <source>
        <dbReference type="Proteomes" id="UP000199318"/>
    </source>
</evidence>
<feature type="domain" description="Flagellar basal-body/hook protein C-terminal" evidence="4">
    <location>
        <begin position="224"/>
        <end position="268"/>
    </location>
</feature>
<feature type="domain" description="Flagellar basal body rod protein N-terminal" evidence="3">
    <location>
        <begin position="5"/>
        <end position="35"/>
    </location>
</feature>
<evidence type="ECO:0000259" key="4">
    <source>
        <dbReference type="Pfam" id="PF06429"/>
    </source>
</evidence>
<sequence length="274" mass="29549">MLRGMYGAGAGMIAQQRRQEMLSNNVANANTPGYKADQGSMRTFPQQLIQAVGTDHPETHGSRDVGTLATGVYMQERTPNFTQGDMRETGNSTDAALLQGGVPEDPETGNPAMLAFEAVNGDGDVRYTRNGNFAIDGEGFLTTPDGYYVRGEDGEAINVATENIDISEDGVITDADEDVLGQLNVVVIPDAENLVKEGSGLLNYEGEEEIVTAIGNDETDYQIQQGALEGSNVDANRTMSEMMATMRSYEANQQVLQAYDQSMERAANDIGRLQ</sequence>
<dbReference type="SUPFAM" id="SSF117143">
    <property type="entry name" value="Flagellar hook protein flgE"/>
    <property type="match status" value="1"/>
</dbReference>
<dbReference type="Proteomes" id="UP000199318">
    <property type="component" value="Unassembled WGS sequence"/>
</dbReference>
<dbReference type="Pfam" id="PF06429">
    <property type="entry name" value="Flg_bbr_C"/>
    <property type="match status" value="1"/>
</dbReference>
<evidence type="ECO:0000256" key="1">
    <source>
        <dbReference type="ARBA" id="ARBA00009677"/>
    </source>
</evidence>
<evidence type="ECO:0000256" key="2">
    <source>
        <dbReference type="RuleBase" id="RU362116"/>
    </source>
</evidence>
<proteinExistence type="inferred from homology"/>
<dbReference type="GO" id="GO:0071978">
    <property type="term" value="P:bacterial-type flagellum-dependent swarming motility"/>
    <property type="evidence" value="ECO:0007669"/>
    <property type="project" value="TreeGrafter"/>
</dbReference>
<keyword evidence="7" id="KW-1185">Reference proteome</keyword>
<dbReference type="OrthoDB" id="9800375at2"/>
<feature type="domain" description="Flagellar hook protein FlgE/F/G-like D1" evidence="5">
    <location>
        <begin position="116"/>
        <end position="173"/>
    </location>
</feature>
<dbReference type="Pfam" id="PF00460">
    <property type="entry name" value="Flg_bb_rod"/>
    <property type="match status" value="1"/>
</dbReference>
<gene>
    <name evidence="6" type="ORF">SAMN05444126_10381</name>
</gene>
<comment type="caution">
    <text evidence="6">The sequence shown here is derived from an EMBL/GenBank/DDBJ whole genome shotgun (WGS) entry which is preliminary data.</text>
</comment>
<organism evidence="6 7">
    <name type="scientific">Salisediminibacterium halotolerans</name>
    <dbReference type="NCBI Taxonomy" id="517425"/>
    <lineage>
        <taxon>Bacteria</taxon>
        <taxon>Bacillati</taxon>
        <taxon>Bacillota</taxon>
        <taxon>Bacilli</taxon>
        <taxon>Bacillales</taxon>
        <taxon>Bacillaceae</taxon>
        <taxon>Salisediminibacterium</taxon>
    </lineage>
</organism>
<dbReference type="PANTHER" id="PTHR30435:SF19">
    <property type="entry name" value="FLAGELLAR BASAL-BODY ROD PROTEIN FLGG"/>
    <property type="match status" value="1"/>
</dbReference>
<evidence type="ECO:0000259" key="5">
    <source>
        <dbReference type="Pfam" id="PF22692"/>
    </source>
</evidence>
<protein>
    <submittedName>
        <fullName evidence="6">Flagellar basal-body rod protein FlgG</fullName>
    </submittedName>
</protein>
<comment type="similarity">
    <text evidence="1 2">Belongs to the flagella basal body rod proteins family.</text>
</comment>
<accession>A0A1H9QML7</accession>
<dbReference type="InterPro" id="IPR001444">
    <property type="entry name" value="Flag_bb_rod_N"/>
</dbReference>
<dbReference type="InterPro" id="IPR020013">
    <property type="entry name" value="Flagellar_FlgE/F/G"/>
</dbReference>
<dbReference type="STRING" id="1464123.SAMN05444126_10381"/>
<dbReference type="GO" id="GO:0009425">
    <property type="term" value="C:bacterial-type flagellum basal body"/>
    <property type="evidence" value="ECO:0007669"/>
    <property type="project" value="UniProtKB-SubCell"/>
</dbReference>
<dbReference type="PANTHER" id="PTHR30435">
    <property type="entry name" value="FLAGELLAR PROTEIN"/>
    <property type="match status" value="1"/>
</dbReference>
<evidence type="ECO:0000313" key="6">
    <source>
        <dbReference type="EMBL" id="SER61821.1"/>
    </source>
</evidence>
<reference evidence="7" key="1">
    <citation type="submission" date="2016-10" db="EMBL/GenBank/DDBJ databases">
        <authorList>
            <person name="de Groot N.N."/>
        </authorList>
    </citation>
    <scope>NUCLEOTIDE SEQUENCE [LARGE SCALE GENOMIC DNA]</scope>
    <source>
        <strain evidence="7">10nlg</strain>
    </source>
</reference>
<dbReference type="InterPro" id="IPR019776">
    <property type="entry name" value="Flagellar_basal_body_rod_CS"/>
</dbReference>
<keyword evidence="6" id="KW-0282">Flagellum</keyword>
<dbReference type="InterPro" id="IPR010930">
    <property type="entry name" value="Flg_bb/hook_C_dom"/>
</dbReference>
<keyword evidence="6" id="KW-0969">Cilium</keyword>
<dbReference type="AlphaFoldDB" id="A0A1H9QML7"/>
<dbReference type="InterPro" id="IPR037925">
    <property type="entry name" value="FlgE/F/G-like"/>
</dbReference>
<dbReference type="NCBIfam" id="TIGR03506">
    <property type="entry name" value="FlgEFG_subfam"/>
    <property type="match status" value="1"/>
</dbReference>
<dbReference type="RefSeq" id="WP_093071949.1">
    <property type="nucleotide sequence ID" value="NZ_FOGV01000003.1"/>
</dbReference>
<dbReference type="Pfam" id="PF22692">
    <property type="entry name" value="LlgE_F_G_D1"/>
    <property type="match status" value="1"/>
</dbReference>
<dbReference type="EMBL" id="FOGV01000003">
    <property type="protein sequence ID" value="SER61821.1"/>
    <property type="molecule type" value="Genomic_DNA"/>
</dbReference>
<dbReference type="PROSITE" id="PS00588">
    <property type="entry name" value="FLAGELLA_BB_ROD"/>
    <property type="match status" value="1"/>
</dbReference>
<evidence type="ECO:0000259" key="3">
    <source>
        <dbReference type="Pfam" id="PF00460"/>
    </source>
</evidence>